<evidence type="ECO:0000313" key="2">
    <source>
        <dbReference type="Proteomes" id="UP000238823"/>
    </source>
</evidence>
<accession>A0A2S9XUB9</accession>
<reference evidence="1 2" key="1">
    <citation type="submission" date="2018-03" db="EMBL/GenBank/DDBJ databases">
        <title>Draft Genome Sequences of the Obligatory Marine Myxobacteria Enhygromyxa salina SWB007.</title>
        <authorList>
            <person name="Poehlein A."/>
            <person name="Moghaddam J.A."/>
            <person name="Harms H."/>
            <person name="Alanjari M."/>
            <person name="Koenig G.M."/>
            <person name="Daniel R."/>
            <person name="Schaeberle T.F."/>
        </authorList>
    </citation>
    <scope>NUCLEOTIDE SEQUENCE [LARGE SCALE GENOMIC DNA]</scope>
    <source>
        <strain evidence="1 2">SWB007</strain>
    </source>
</reference>
<name>A0A2S9XUB9_9BACT</name>
<dbReference type="RefSeq" id="WP_106094053.1">
    <property type="nucleotide sequence ID" value="NZ_PVNL01000135.1"/>
</dbReference>
<dbReference type="EMBL" id="PVNL01000135">
    <property type="protein sequence ID" value="PRP96468.1"/>
    <property type="molecule type" value="Genomic_DNA"/>
</dbReference>
<comment type="caution">
    <text evidence="1">The sequence shown here is derived from an EMBL/GenBank/DDBJ whole genome shotgun (WGS) entry which is preliminary data.</text>
</comment>
<dbReference type="Proteomes" id="UP000238823">
    <property type="component" value="Unassembled WGS sequence"/>
</dbReference>
<protein>
    <submittedName>
        <fullName evidence="1">Uncharacterized protein</fullName>
    </submittedName>
</protein>
<gene>
    <name evidence="1" type="ORF">ENSA7_72830</name>
</gene>
<organism evidence="1 2">
    <name type="scientific">Enhygromyxa salina</name>
    <dbReference type="NCBI Taxonomy" id="215803"/>
    <lineage>
        <taxon>Bacteria</taxon>
        <taxon>Pseudomonadati</taxon>
        <taxon>Myxococcota</taxon>
        <taxon>Polyangia</taxon>
        <taxon>Nannocystales</taxon>
        <taxon>Nannocystaceae</taxon>
        <taxon>Enhygromyxa</taxon>
    </lineage>
</organism>
<dbReference type="OrthoDB" id="2041998at2"/>
<dbReference type="AlphaFoldDB" id="A0A2S9XUB9"/>
<proteinExistence type="predicted"/>
<sequence length="275" mass="29111">MLSFGNAATSPEFVPGDDARDWIATGIVDLAARLGAPAHRPQLLTDPAQLGFANTPSDLDSLFDMICGVQEVVGQAEVELTVLELDARGQAPKLPDHYTSLGDSGGKLLHTLKGPDDYLLLFTPTVFKVRELLLAGIARELGRVALDLAGLRPGTDDGEITNATLTQWEADAELAGILLGMGIWVANGSYMFENACCGGGCGVDLKSIRAGLSMPEACYALAIDSQRKGMRRRAVVRHLAPTQKAATKQCWSHLGRALPPALAAAEPEVRGRLGA</sequence>
<evidence type="ECO:0000313" key="1">
    <source>
        <dbReference type="EMBL" id="PRP96468.1"/>
    </source>
</evidence>